<evidence type="ECO:0000256" key="1">
    <source>
        <dbReference type="SAM" id="SignalP"/>
    </source>
</evidence>
<dbReference type="AlphaFoldDB" id="A0A953LAW1"/>
<reference evidence="2" key="1">
    <citation type="submission" date="2021-06" db="EMBL/GenBank/DDBJ databases">
        <title>44 bacteria genomes isolated from Dapeng, Shenzhen.</title>
        <authorList>
            <person name="Zheng W."/>
            <person name="Yu S."/>
            <person name="Huang Y."/>
        </authorList>
    </citation>
    <scope>NUCLEOTIDE SEQUENCE</scope>
    <source>
        <strain evidence="2">DP5N28-2</strain>
    </source>
</reference>
<accession>A0A953LAW1</accession>
<organism evidence="2 3">
    <name type="scientific">Membranihabitans marinus</name>
    <dbReference type="NCBI Taxonomy" id="1227546"/>
    <lineage>
        <taxon>Bacteria</taxon>
        <taxon>Pseudomonadati</taxon>
        <taxon>Bacteroidota</taxon>
        <taxon>Saprospiria</taxon>
        <taxon>Saprospirales</taxon>
        <taxon>Saprospiraceae</taxon>
        <taxon>Membranihabitans</taxon>
    </lineage>
</organism>
<evidence type="ECO:0008006" key="4">
    <source>
        <dbReference type="Google" id="ProtNLM"/>
    </source>
</evidence>
<dbReference type="EMBL" id="JAHVHU010000012">
    <property type="protein sequence ID" value="MBY5959098.1"/>
    <property type="molecule type" value="Genomic_DNA"/>
</dbReference>
<proteinExistence type="predicted"/>
<sequence length="477" mass="52474">MKNTLRLSLLLFLSSWTSLIAQSENPPDGEFRAGAAMSVITPPIGTSINGNFRDGTVRNIHDETHARALVLDDGQTKLGFVVSDLCMIYRETLDKAKQRAHKFTGIPTMNMLMSATHTHSGGTACSVFQSDPDPAYLAFLEERIADALIRAYENRVPAKIGWGFGEEASQVHNRRWKLKPGITVKNPLGGEDVVRMNPGVNNPDKTVPAGPIDPEVPVVSVVAQSGEPIALLANYSLHYVGGTGPGEISADYYGVFNRRMKELLQAENQQTPFVSIMTNGTSGDINNIDFSGKTKAAKGQYVQMNYVANVLAAEVYKVLQNIEYRDDVALASAQKEISVGVRLPDQSEVERAEKIVAAAEGPIMKTSEEVYARETLKMKDYPEKVDMILQTFRIGDLAIAAIPCEVFVEIGLDLKENSPIKPMFTIELANGYYGYLPTPQHHEWGGYETWRARSSFLEVNASEKITATVLELMNALK</sequence>
<protein>
    <recommendedName>
        <fullName evidence="4">Neutral/alkaline non-lysosomal ceramidase, N-terminal</fullName>
    </recommendedName>
</protein>
<evidence type="ECO:0000313" key="3">
    <source>
        <dbReference type="Proteomes" id="UP000753961"/>
    </source>
</evidence>
<dbReference type="Proteomes" id="UP000753961">
    <property type="component" value="Unassembled WGS sequence"/>
</dbReference>
<name>A0A953LAW1_9BACT</name>
<keyword evidence="1" id="KW-0732">Signal</keyword>
<feature type="chain" id="PRO_5038062339" description="Neutral/alkaline non-lysosomal ceramidase, N-terminal" evidence="1">
    <location>
        <begin position="24"/>
        <end position="477"/>
    </location>
</feature>
<comment type="caution">
    <text evidence="2">The sequence shown here is derived from an EMBL/GenBank/DDBJ whole genome shotgun (WGS) entry which is preliminary data.</text>
</comment>
<keyword evidence="3" id="KW-1185">Reference proteome</keyword>
<gene>
    <name evidence="2" type="ORF">KUV50_13180</name>
</gene>
<dbReference type="RefSeq" id="WP_222580637.1">
    <property type="nucleotide sequence ID" value="NZ_JAHVHU010000012.1"/>
</dbReference>
<feature type="signal peptide" evidence="1">
    <location>
        <begin position="1"/>
        <end position="23"/>
    </location>
</feature>
<evidence type="ECO:0000313" key="2">
    <source>
        <dbReference type="EMBL" id="MBY5959098.1"/>
    </source>
</evidence>